<dbReference type="AlphaFoldDB" id="A0A8J2VL66"/>
<sequence>MRRMLGFALANAKGNLGSDPELTRMVTEKWAAAFAGASAASAAMISLAAKPDNMIDASAALTRAAVEPTLRQLKRNNRRLRRRRHSA</sequence>
<reference evidence="1" key="1">
    <citation type="journal article" date="2014" name="Int. J. Syst. Evol. Microbiol.">
        <title>Complete genome sequence of Corynebacterium casei LMG S-19264T (=DSM 44701T), isolated from a smear-ripened cheese.</title>
        <authorList>
            <consortium name="US DOE Joint Genome Institute (JGI-PGF)"/>
            <person name="Walter F."/>
            <person name="Albersmeier A."/>
            <person name="Kalinowski J."/>
            <person name="Ruckert C."/>
        </authorList>
    </citation>
    <scope>NUCLEOTIDE SEQUENCE</scope>
    <source>
        <strain evidence="1">CCM 7684</strain>
    </source>
</reference>
<accession>A0A8J2VL66</accession>
<evidence type="ECO:0000313" key="1">
    <source>
        <dbReference type="EMBL" id="GGE29587.1"/>
    </source>
</evidence>
<comment type="caution">
    <text evidence="1">The sequence shown here is derived from an EMBL/GenBank/DDBJ whole genome shotgun (WGS) entry which is preliminary data.</text>
</comment>
<dbReference type="Proteomes" id="UP000602745">
    <property type="component" value="Unassembled WGS sequence"/>
</dbReference>
<dbReference type="EMBL" id="BMCP01000001">
    <property type="protein sequence ID" value="GGE29587.1"/>
    <property type="molecule type" value="Genomic_DNA"/>
</dbReference>
<reference evidence="1" key="2">
    <citation type="submission" date="2020-09" db="EMBL/GenBank/DDBJ databases">
        <authorList>
            <person name="Sun Q."/>
            <person name="Sedlacek I."/>
        </authorList>
    </citation>
    <scope>NUCLEOTIDE SEQUENCE</scope>
    <source>
        <strain evidence="1">CCM 7684</strain>
    </source>
</reference>
<keyword evidence="2" id="KW-1185">Reference proteome</keyword>
<evidence type="ECO:0000313" key="2">
    <source>
        <dbReference type="Proteomes" id="UP000602745"/>
    </source>
</evidence>
<name>A0A8J2VL66_9RHOB</name>
<organism evidence="1 2">
    <name type="scientific">Agaricicola taiwanensis</name>
    <dbReference type="NCBI Taxonomy" id="591372"/>
    <lineage>
        <taxon>Bacteria</taxon>
        <taxon>Pseudomonadati</taxon>
        <taxon>Pseudomonadota</taxon>
        <taxon>Alphaproteobacteria</taxon>
        <taxon>Rhodobacterales</taxon>
        <taxon>Paracoccaceae</taxon>
        <taxon>Agaricicola</taxon>
    </lineage>
</organism>
<proteinExistence type="predicted"/>
<gene>
    <name evidence="1" type="ORF">GCM10007276_03500</name>
</gene>
<protein>
    <submittedName>
        <fullName evidence="1">Uncharacterized protein</fullName>
    </submittedName>
</protein>